<accession>A0ACD5Y2T5</accession>
<keyword evidence="2" id="KW-1185">Reference proteome</keyword>
<evidence type="ECO:0000313" key="2">
    <source>
        <dbReference type="Proteomes" id="UP001732700"/>
    </source>
</evidence>
<name>A0ACD5Y2T5_AVESA</name>
<organism evidence="1 2">
    <name type="scientific">Avena sativa</name>
    <name type="common">Oat</name>
    <dbReference type="NCBI Taxonomy" id="4498"/>
    <lineage>
        <taxon>Eukaryota</taxon>
        <taxon>Viridiplantae</taxon>
        <taxon>Streptophyta</taxon>
        <taxon>Embryophyta</taxon>
        <taxon>Tracheophyta</taxon>
        <taxon>Spermatophyta</taxon>
        <taxon>Magnoliopsida</taxon>
        <taxon>Liliopsida</taxon>
        <taxon>Poales</taxon>
        <taxon>Poaceae</taxon>
        <taxon>BOP clade</taxon>
        <taxon>Pooideae</taxon>
        <taxon>Poodae</taxon>
        <taxon>Poeae</taxon>
        <taxon>Poeae Chloroplast Group 1 (Aveneae type)</taxon>
        <taxon>Aveninae</taxon>
        <taxon>Avena</taxon>
    </lineage>
</organism>
<reference evidence="1" key="2">
    <citation type="submission" date="2025-09" db="UniProtKB">
        <authorList>
            <consortium name="EnsemblPlants"/>
        </authorList>
    </citation>
    <scope>IDENTIFICATION</scope>
</reference>
<dbReference type="EnsemblPlants" id="AVESA.00010b.r2.5CG0877590.1">
    <property type="protein sequence ID" value="AVESA.00010b.r2.5CG0877590.1.CDS"/>
    <property type="gene ID" value="AVESA.00010b.r2.5CG0877590"/>
</dbReference>
<sequence>MGHRGATPPPGAGQPRPRHQVVWPPWSTPGTPLWRILSSRNPKTQGATTERFHRLYGQKTPREKDLSSRQISARGIPSRTGEIIAINITIKLDFIGITIIITTIITISTLITISILLSLKEPDQVLSRWASAVSTVTAADEPVKAEPEFSEATSALKAEPDSSEAISAASATSIVTAADEPVKAKPESSGATSVPRSPPPPEEEVDKKDSSSSSSSEDEALALDYRPPAPPGILESLAVLVIKAVMIQVNALISCLTFPVRLLQWWYLFLTDPRGSARRAQEWAAGAAGQARNMVIAQLGGGDGVGRLAVRLAWGLLWAVYVCLLLCALLFMAFLGGGLLVGKMVEEPVQVTETLNFDYTKSSPVAYVPVPRLVPPHQRLQLEVSLTLPESDYNRRLGVFQVRAKFLSADWNVVSATSQPCMLKFKSVHMHFIETFLQSFSLLSGYSSESQVIRLKMRGIKGASEPITGVTIQLEQRAEFSTGAGIPEIYAASLTLEAELPIFKRILWNWRWTLFVWSSMGFFVFELLFTLVCCRPCIFPRGGHSAAAP</sequence>
<dbReference type="Proteomes" id="UP001732700">
    <property type="component" value="Chromosome 5C"/>
</dbReference>
<proteinExistence type="predicted"/>
<evidence type="ECO:0000313" key="1">
    <source>
        <dbReference type="EnsemblPlants" id="AVESA.00010b.r2.5CG0877590.1.CDS"/>
    </source>
</evidence>
<reference evidence="1" key="1">
    <citation type="submission" date="2021-05" db="EMBL/GenBank/DDBJ databases">
        <authorList>
            <person name="Scholz U."/>
            <person name="Mascher M."/>
            <person name="Fiebig A."/>
        </authorList>
    </citation>
    <scope>NUCLEOTIDE SEQUENCE [LARGE SCALE GENOMIC DNA]</scope>
</reference>
<protein>
    <submittedName>
        <fullName evidence="1">Uncharacterized protein</fullName>
    </submittedName>
</protein>